<evidence type="ECO:0000313" key="2">
    <source>
        <dbReference type="EMBL" id="SDF86434.1"/>
    </source>
</evidence>
<evidence type="ECO:0000256" key="1">
    <source>
        <dbReference type="SAM" id="SignalP"/>
    </source>
</evidence>
<sequence length="189" mass="20689">MIRAFAALAVLLFIAACGTIENASDGTRMQVQGPYLLMSGTITSRTPAGFERRLRENPRIDTVVLGQIDGSIDAAATHRMGRSIRAMGLATELRSGSVVDSGGVELFIAGAKRRMALGAVLGVHSWRNGWREGSSYPPQSLEHEMTRRYVAEMLGSDAFYWFTLQAAPSDEIHEMTAAEIRRYGLLTRP</sequence>
<dbReference type="PROSITE" id="PS51257">
    <property type="entry name" value="PROKAR_LIPOPROTEIN"/>
    <property type="match status" value="1"/>
</dbReference>
<dbReference type="Proteomes" id="UP000199399">
    <property type="component" value="Unassembled WGS sequence"/>
</dbReference>
<name>A0A1G7PJY4_9RHOB</name>
<protein>
    <recommendedName>
        <fullName evidence="4">Alpha/beta hydrolase</fullName>
    </recommendedName>
</protein>
<evidence type="ECO:0008006" key="4">
    <source>
        <dbReference type="Google" id="ProtNLM"/>
    </source>
</evidence>
<feature type="chain" id="PRO_5011472193" description="Alpha/beta hydrolase" evidence="1">
    <location>
        <begin position="24"/>
        <end position="189"/>
    </location>
</feature>
<organism evidence="2 3">
    <name type="scientific">Sulfitobacter delicatus</name>
    <dbReference type="NCBI Taxonomy" id="218672"/>
    <lineage>
        <taxon>Bacteria</taxon>
        <taxon>Pseudomonadati</taxon>
        <taxon>Pseudomonadota</taxon>
        <taxon>Alphaproteobacteria</taxon>
        <taxon>Rhodobacterales</taxon>
        <taxon>Roseobacteraceae</taxon>
        <taxon>Sulfitobacter</taxon>
    </lineage>
</organism>
<reference evidence="3" key="1">
    <citation type="submission" date="2016-10" db="EMBL/GenBank/DDBJ databases">
        <authorList>
            <person name="Varghese N."/>
            <person name="Submissions S."/>
        </authorList>
    </citation>
    <scope>NUCLEOTIDE SEQUENCE [LARGE SCALE GENOMIC DNA]</scope>
    <source>
        <strain evidence="3">DSM 16477</strain>
    </source>
</reference>
<keyword evidence="1" id="KW-0732">Signal</keyword>
<dbReference type="OrthoDB" id="6198264at2"/>
<feature type="signal peptide" evidence="1">
    <location>
        <begin position="1"/>
        <end position="23"/>
    </location>
</feature>
<gene>
    <name evidence="2" type="ORF">SAMN04489759_103355</name>
</gene>
<dbReference type="RefSeq" id="WP_093741019.1">
    <property type="nucleotide sequence ID" value="NZ_FNBP01000003.1"/>
</dbReference>
<dbReference type="STRING" id="218672.SAMN04489759_103355"/>
<keyword evidence="3" id="KW-1185">Reference proteome</keyword>
<accession>A0A1G7PJY4</accession>
<dbReference type="EMBL" id="FNBP01000003">
    <property type="protein sequence ID" value="SDF86434.1"/>
    <property type="molecule type" value="Genomic_DNA"/>
</dbReference>
<proteinExistence type="predicted"/>
<evidence type="ECO:0000313" key="3">
    <source>
        <dbReference type="Proteomes" id="UP000199399"/>
    </source>
</evidence>
<dbReference type="AlphaFoldDB" id="A0A1G7PJY4"/>